<comment type="caution">
    <text evidence="3">The sequence shown here is derived from an EMBL/GenBank/DDBJ whole genome shotgun (WGS) entry which is preliminary data.</text>
</comment>
<gene>
    <name evidence="3" type="ORF">FVR03_12200</name>
</gene>
<dbReference type="EMBL" id="VRTY01000042">
    <property type="protein sequence ID" value="TXK45703.1"/>
    <property type="molecule type" value="Genomic_DNA"/>
</dbReference>
<name>A0A5C8K546_9BACT</name>
<feature type="signal peptide" evidence="2">
    <location>
        <begin position="1"/>
        <end position="20"/>
    </location>
</feature>
<dbReference type="RefSeq" id="WP_147922033.1">
    <property type="nucleotide sequence ID" value="NZ_VRTY01000042.1"/>
</dbReference>
<feature type="compositionally biased region" description="Gly residues" evidence="1">
    <location>
        <begin position="123"/>
        <end position="135"/>
    </location>
</feature>
<organism evidence="3 4">
    <name type="scientific">Pontibacter qinzhouensis</name>
    <dbReference type="NCBI Taxonomy" id="2603253"/>
    <lineage>
        <taxon>Bacteria</taxon>
        <taxon>Pseudomonadati</taxon>
        <taxon>Bacteroidota</taxon>
        <taxon>Cytophagia</taxon>
        <taxon>Cytophagales</taxon>
        <taxon>Hymenobacteraceae</taxon>
        <taxon>Pontibacter</taxon>
    </lineage>
</organism>
<evidence type="ECO:0000256" key="1">
    <source>
        <dbReference type="SAM" id="MobiDB-lite"/>
    </source>
</evidence>
<sequence>MKKLVMAAALALAVSGTALAQQGPRSKQKQTVEQRVEQTTTKLKETATLSESQWTDLNAIYTTYYKDLDALTTGGTRPDREKMMELTKNRDAKIKELVGETEFAKIQKVESANRPARQDGAGRRPGGARPGGGTI</sequence>
<keyword evidence="2" id="KW-0732">Signal</keyword>
<evidence type="ECO:0008006" key="5">
    <source>
        <dbReference type="Google" id="ProtNLM"/>
    </source>
</evidence>
<evidence type="ECO:0000256" key="2">
    <source>
        <dbReference type="SAM" id="SignalP"/>
    </source>
</evidence>
<proteinExistence type="predicted"/>
<keyword evidence="4" id="KW-1185">Reference proteome</keyword>
<evidence type="ECO:0000313" key="3">
    <source>
        <dbReference type="EMBL" id="TXK45703.1"/>
    </source>
</evidence>
<dbReference type="Proteomes" id="UP000321926">
    <property type="component" value="Unassembled WGS sequence"/>
</dbReference>
<feature type="chain" id="PRO_5022743865" description="DUF4890 domain-containing protein" evidence="2">
    <location>
        <begin position="21"/>
        <end position="135"/>
    </location>
</feature>
<protein>
    <recommendedName>
        <fullName evidence="5">DUF4890 domain-containing protein</fullName>
    </recommendedName>
</protein>
<reference evidence="3 4" key="1">
    <citation type="submission" date="2019-08" db="EMBL/GenBank/DDBJ databases">
        <authorList>
            <person name="Shi S."/>
        </authorList>
    </citation>
    <scope>NUCLEOTIDE SEQUENCE [LARGE SCALE GENOMIC DNA]</scope>
    <source>
        <strain evidence="3 4">GY10130</strain>
    </source>
</reference>
<dbReference type="AlphaFoldDB" id="A0A5C8K546"/>
<dbReference type="OrthoDB" id="983012at2"/>
<accession>A0A5C8K546</accession>
<evidence type="ECO:0000313" key="4">
    <source>
        <dbReference type="Proteomes" id="UP000321926"/>
    </source>
</evidence>
<feature type="region of interest" description="Disordered" evidence="1">
    <location>
        <begin position="108"/>
        <end position="135"/>
    </location>
</feature>